<keyword evidence="3" id="KW-1185">Reference proteome</keyword>
<evidence type="ECO:0000313" key="2">
    <source>
        <dbReference type="EMBL" id="GHJ85389.1"/>
    </source>
</evidence>
<proteinExistence type="predicted"/>
<dbReference type="Proteomes" id="UP000620104">
    <property type="component" value="Unassembled WGS sequence"/>
</dbReference>
<dbReference type="FunFam" id="3.90.79.10:FF:000019">
    <property type="entry name" value="Thiamin pyrophosphokinase, putative"/>
    <property type="match status" value="1"/>
</dbReference>
<dbReference type="Gene3D" id="3.90.79.10">
    <property type="entry name" value="Nucleoside Triphosphate Pyrophosphohydrolase"/>
    <property type="match status" value="1"/>
</dbReference>
<dbReference type="CDD" id="cd03676">
    <property type="entry name" value="NUDIX_Tnr3_like"/>
    <property type="match status" value="1"/>
</dbReference>
<feature type="domain" description="Nudix hydrolase" evidence="1">
    <location>
        <begin position="164"/>
        <end position="325"/>
    </location>
</feature>
<comment type="caution">
    <text evidence="2">The sequence shown here is derived from an EMBL/GenBank/DDBJ whole genome shotgun (WGS) entry which is preliminary data.</text>
</comment>
<organism evidence="2 3">
    <name type="scientific">Naganishia liquefaciens</name>
    <dbReference type="NCBI Taxonomy" id="104408"/>
    <lineage>
        <taxon>Eukaryota</taxon>
        <taxon>Fungi</taxon>
        <taxon>Dikarya</taxon>
        <taxon>Basidiomycota</taxon>
        <taxon>Agaricomycotina</taxon>
        <taxon>Tremellomycetes</taxon>
        <taxon>Filobasidiales</taxon>
        <taxon>Filobasidiaceae</taxon>
        <taxon>Naganishia</taxon>
    </lineage>
</organism>
<dbReference type="Pfam" id="PF00293">
    <property type="entry name" value="NUDIX"/>
    <property type="match status" value="1"/>
</dbReference>
<evidence type="ECO:0000313" key="3">
    <source>
        <dbReference type="Proteomes" id="UP000620104"/>
    </source>
</evidence>
<gene>
    <name evidence="2" type="ORF">NliqN6_1791</name>
</gene>
<dbReference type="InterPro" id="IPR000086">
    <property type="entry name" value="NUDIX_hydrolase_dom"/>
</dbReference>
<dbReference type="InterPro" id="IPR015797">
    <property type="entry name" value="NUDIX_hydrolase-like_dom_sf"/>
</dbReference>
<dbReference type="AlphaFoldDB" id="A0A8H3YDJ5"/>
<name>A0A8H3YDJ5_9TREE</name>
<sequence>MPSQPSLLAVVTAADNAPGPFAHAEATSHPKTWSEDHEDLYPFHLTRQDHDRGNVIPIGWFRPQVADLLLNHWPAEELGERHSLVVELDCVHFADWVLQDGMDGMDREMARLSKYMKDSGYFAECLDGWRGELYAVYGDLKSSYFSDGKATTASKAGRNHVFSLERAACAVFGLATYGVHMTAYEGEGENMKIWVPRRSATKATWPGKLDNSVAGGIPSGMTPFECLVKECHEEASLPEQLVRQRAKPAGVTTYFYVTEKGWLQPEIEYIYDLRLPHSASSDYSKLAPLDDEVESFKLMSVQEVISILHKDPTAFKPNCGLIIVDFLVRHGFVSAESEPNFIEITTRCHRNLAEYVAMPLLK</sequence>
<accession>A0A8H3YDJ5</accession>
<dbReference type="PANTHER" id="PTHR13622:SF8">
    <property type="entry name" value="THIAMIN PYROPHOSPHOKINASE 1"/>
    <property type="match status" value="1"/>
</dbReference>
<dbReference type="OrthoDB" id="10261522at2759"/>
<reference evidence="2" key="1">
    <citation type="submission" date="2020-07" db="EMBL/GenBank/DDBJ databases">
        <title>Draft Genome Sequence of a Deep-Sea Yeast, Naganishia (Cryptococcus) liquefaciens strain N6.</title>
        <authorList>
            <person name="Han Y.W."/>
            <person name="Kajitani R."/>
            <person name="Morimoto H."/>
            <person name="Parhat M."/>
            <person name="Tsubouchi H."/>
            <person name="Bakenova O."/>
            <person name="Ogata M."/>
            <person name="Argunhan B."/>
            <person name="Aoki R."/>
            <person name="Kajiwara S."/>
            <person name="Itoh T."/>
            <person name="Iwasaki H."/>
        </authorList>
    </citation>
    <scope>NUCLEOTIDE SEQUENCE</scope>
    <source>
        <strain evidence="2">N6</strain>
    </source>
</reference>
<dbReference type="EMBL" id="BLZA01000011">
    <property type="protein sequence ID" value="GHJ85389.1"/>
    <property type="molecule type" value="Genomic_DNA"/>
</dbReference>
<dbReference type="SUPFAM" id="SSF55811">
    <property type="entry name" value="Nudix"/>
    <property type="match status" value="1"/>
</dbReference>
<evidence type="ECO:0000259" key="1">
    <source>
        <dbReference type="PROSITE" id="PS51462"/>
    </source>
</evidence>
<dbReference type="GO" id="GO:0044715">
    <property type="term" value="F:8-oxo-dGDP phosphatase activity"/>
    <property type="evidence" value="ECO:0007669"/>
    <property type="project" value="UniProtKB-ARBA"/>
</dbReference>
<dbReference type="PANTHER" id="PTHR13622">
    <property type="entry name" value="THIAMIN PYROPHOSPHOKINASE"/>
    <property type="match status" value="1"/>
</dbReference>
<dbReference type="PROSITE" id="PS51462">
    <property type="entry name" value="NUDIX"/>
    <property type="match status" value="1"/>
</dbReference>
<protein>
    <recommendedName>
        <fullName evidence="1">Nudix hydrolase domain-containing protein</fullName>
    </recommendedName>
</protein>